<organism evidence="1 2">
    <name type="scientific">Halopiger xanaduensis (strain DSM 18323 / JCM 14033 / SH-6)</name>
    <dbReference type="NCBI Taxonomy" id="797210"/>
    <lineage>
        <taxon>Archaea</taxon>
        <taxon>Methanobacteriati</taxon>
        <taxon>Methanobacteriota</taxon>
        <taxon>Stenosarchaea group</taxon>
        <taxon>Halobacteria</taxon>
        <taxon>Halobacteriales</taxon>
        <taxon>Natrialbaceae</taxon>
        <taxon>Halopiger</taxon>
    </lineage>
</organism>
<geneLocation type="plasmid" evidence="1 2">
    <name>pHALXA03</name>
</geneLocation>
<dbReference type="KEGG" id="hxa:Halxa_0302"/>
<dbReference type="RefSeq" id="WP_013876079.1">
    <property type="nucleotide sequence ID" value="NC_015659.1"/>
</dbReference>
<keyword evidence="1" id="KW-0614">Plasmid</keyword>
<gene>
    <name evidence="1" type="ordered locus">Halxa_0302</name>
</gene>
<proteinExistence type="predicted"/>
<dbReference type="OrthoDB" id="202444at2157"/>
<dbReference type="InterPro" id="IPR006311">
    <property type="entry name" value="TAT_signal"/>
</dbReference>
<dbReference type="Proteomes" id="UP000006794">
    <property type="component" value="Plasmid pHALXA03"/>
</dbReference>
<keyword evidence="2" id="KW-1185">Reference proteome</keyword>
<protein>
    <submittedName>
        <fullName evidence="1">Uncharacterized protein</fullName>
    </submittedName>
</protein>
<dbReference type="EMBL" id="CP002842">
    <property type="protein sequence ID" value="AEH39541.1"/>
    <property type="molecule type" value="Genomic_DNA"/>
</dbReference>
<accession>F8DEV1</accession>
<evidence type="ECO:0000313" key="2">
    <source>
        <dbReference type="Proteomes" id="UP000006794"/>
    </source>
</evidence>
<dbReference type="GeneID" id="10795655"/>
<reference evidence="2" key="1">
    <citation type="journal article" date="2012" name="Stand. Genomic Sci.">
        <title>Complete genome sequence of Halopiger xanaduensis type strain (SH-6(T)).</title>
        <authorList>
            <person name="Anderson I."/>
            <person name="Tindall B.J."/>
            <person name="Rohde M."/>
            <person name="Lucas S."/>
            <person name="Han J."/>
            <person name="Lapidus A."/>
            <person name="Cheng J.F."/>
            <person name="Goodwin L."/>
            <person name="Pitluck S."/>
            <person name="Peters L."/>
            <person name="Pati A."/>
            <person name="Mikhailova N."/>
            <person name="Pagani I."/>
            <person name="Teshima H."/>
            <person name="Han C."/>
            <person name="Tapia R."/>
            <person name="Land M."/>
            <person name="Woyke T."/>
            <person name="Klenk H.P."/>
            <person name="Kyrpides N."/>
            <person name="Ivanova N."/>
        </authorList>
    </citation>
    <scope>NUCLEOTIDE SEQUENCE [LARGE SCALE GENOMIC DNA]</scope>
    <source>
        <strain evidence="2">DSM 18323 / JCM 14033 / SH-6</strain>
        <plasmid evidence="2">Plasmid pHALXA03</plasmid>
    </source>
</reference>
<sequence>MTGHSLTRREALLGIGAAGAAAVGGIAVTQRVAATDSGEPELTINGTIPSGTSIDAMVDEYDTSDSSTPINSQTVTADNSGTLVYDGLEGTGDYYYEFTLDFSADGDSTPELETPLVFEVPPPDPEDFEFVNYTTKKEWSAKPDDAKIVWDEYRLRQFQPLLKMDDATRQAFDGLYGYVATSEDQDTDVLCYWSKVSSGESLPVGDNALGSAIGDHDPIYVFVNSETDELERIVYSGYNLEAAEIQPSEDDLEQRRTDTPTHATFTVVSGWNHYRHTPDATGHFAELKSWGEVRETWQSNNFGPDTTAVENPWQLATASDWRDNDGVFSLTDIWLNLGQQIGWYGADNIDELRE</sequence>
<dbReference type="HOGENOM" id="CLU_782131_0_0_2"/>
<dbReference type="PROSITE" id="PS51318">
    <property type="entry name" value="TAT"/>
    <property type="match status" value="1"/>
</dbReference>
<evidence type="ECO:0000313" key="1">
    <source>
        <dbReference type="EMBL" id="AEH39541.1"/>
    </source>
</evidence>
<name>F8DEV1_HALXS</name>
<dbReference type="AlphaFoldDB" id="F8DEV1"/>